<dbReference type="OrthoDB" id="423533at2759"/>
<organism evidence="11 12">
    <name type="scientific">Ceyx cyanopectus</name>
    <name type="common">Indigo-banded kingfisher</name>
    <dbReference type="NCBI Taxonomy" id="390723"/>
    <lineage>
        <taxon>Eukaryota</taxon>
        <taxon>Metazoa</taxon>
        <taxon>Chordata</taxon>
        <taxon>Craniata</taxon>
        <taxon>Vertebrata</taxon>
        <taxon>Euteleostomi</taxon>
        <taxon>Archelosauria</taxon>
        <taxon>Archosauria</taxon>
        <taxon>Dinosauria</taxon>
        <taxon>Saurischia</taxon>
        <taxon>Theropoda</taxon>
        <taxon>Coelurosauria</taxon>
        <taxon>Aves</taxon>
        <taxon>Neognathae</taxon>
        <taxon>Neoaves</taxon>
        <taxon>Telluraves</taxon>
        <taxon>Coraciimorphae</taxon>
        <taxon>Coraciiformes</taxon>
        <taxon>Alcedinidae</taxon>
        <taxon>Ceyx</taxon>
    </lineage>
</organism>
<dbReference type="SUPFAM" id="SSF56399">
    <property type="entry name" value="ADP-ribosylation"/>
    <property type="match status" value="1"/>
</dbReference>
<dbReference type="GO" id="GO:0046677">
    <property type="term" value="P:response to antibiotic"/>
    <property type="evidence" value="ECO:0007669"/>
    <property type="project" value="UniProtKB-ARBA"/>
</dbReference>
<keyword evidence="8" id="KW-1015">Disulfide bond</keyword>
<protein>
    <recommendedName>
        <fullName evidence="10">NAD(P)(+)--arginine ADP-ribosyltransferase</fullName>
        <ecNumber evidence="10">2.4.2.31</ecNumber>
    </recommendedName>
    <alternativeName>
        <fullName evidence="10">Mono(ADP-ribosyl)transferase</fullName>
    </alternativeName>
</protein>
<dbReference type="GO" id="GO:0005615">
    <property type="term" value="C:extracellular space"/>
    <property type="evidence" value="ECO:0007669"/>
    <property type="project" value="UniProtKB-ARBA"/>
</dbReference>
<gene>
    <name evidence="11" type="primary">Madprt</name>
    <name evidence="11" type="ORF">CEYCYA_R10992</name>
</gene>
<evidence type="ECO:0000256" key="8">
    <source>
        <dbReference type="ARBA" id="ARBA00023157"/>
    </source>
</evidence>
<dbReference type="PANTHER" id="PTHR10339">
    <property type="entry name" value="ADP-RIBOSYLTRANSFERASE"/>
    <property type="match status" value="1"/>
</dbReference>
<evidence type="ECO:0000256" key="5">
    <source>
        <dbReference type="ARBA" id="ARBA00022729"/>
    </source>
</evidence>
<feature type="signal peptide" evidence="10">
    <location>
        <begin position="1"/>
        <end position="18"/>
    </location>
</feature>
<dbReference type="EMBL" id="VYZU01370615">
    <property type="protein sequence ID" value="NXY92307.1"/>
    <property type="molecule type" value="Genomic_DNA"/>
</dbReference>
<dbReference type="GO" id="GO:0044194">
    <property type="term" value="C:cytolytic granule"/>
    <property type="evidence" value="ECO:0007669"/>
    <property type="project" value="UniProtKB-ARBA"/>
</dbReference>
<keyword evidence="4" id="KW-0548">Nucleotidyltransferase</keyword>
<accession>A0A7L4NQ82</accession>
<feature type="chain" id="PRO_5029937578" description="NAD(P)(+)--arginine ADP-ribosyltransferase" evidence="10">
    <location>
        <begin position="19"/>
        <end position="261"/>
    </location>
</feature>
<feature type="non-terminal residue" evidence="11">
    <location>
        <position position="1"/>
    </location>
</feature>
<evidence type="ECO:0000256" key="4">
    <source>
        <dbReference type="ARBA" id="ARBA00022695"/>
    </source>
</evidence>
<keyword evidence="12" id="KW-1185">Reference proteome</keyword>
<evidence type="ECO:0000256" key="2">
    <source>
        <dbReference type="ARBA" id="ARBA00022676"/>
    </source>
</evidence>
<comment type="catalytic activity">
    <reaction evidence="9 10">
        <text>L-arginyl-[protein] + NAD(+) = N(omega)-(ADP-D-ribosyl)-L-arginyl-[protein] + nicotinamide + H(+)</text>
        <dbReference type="Rhea" id="RHEA:19149"/>
        <dbReference type="Rhea" id="RHEA-COMP:10532"/>
        <dbReference type="Rhea" id="RHEA-COMP:15087"/>
        <dbReference type="ChEBI" id="CHEBI:15378"/>
        <dbReference type="ChEBI" id="CHEBI:17154"/>
        <dbReference type="ChEBI" id="CHEBI:29965"/>
        <dbReference type="ChEBI" id="CHEBI:57540"/>
        <dbReference type="ChEBI" id="CHEBI:142554"/>
        <dbReference type="EC" id="2.4.2.31"/>
    </reaction>
</comment>
<dbReference type="Proteomes" id="UP000586704">
    <property type="component" value="Unassembled WGS sequence"/>
</dbReference>
<evidence type="ECO:0000256" key="9">
    <source>
        <dbReference type="ARBA" id="ARBA00047597"/>
    </source>
</evidence>
<evidence type="ECO:0000256" key="6">
    <source>
        <dbReference type="ARBA" id="ARBA00022857"/>
    </source>
</evidence>
<evidence type="ECO:0000313" key="12">
    <source>
        <dbReference type="Proteomes" id="UP000586704"/>
    </source>
</evidence>
<dbReference type="InterPro" id="IPR000768">
    <property type="entry name" value="ART"/>
</dbReference>
<dbReference type="PROSITE" id="PS51996">
    <property type="entry name" value="TR_MART"/>
    <property type="match status" value="1"/>
</dbReference>
<evidence type="ECO:0000313" key="11">
    <source>
        <dbReference type="EMBL" id="NXY92307.1"/>
    </source>
</evidence>
<evidence type="ECO:0000256" key="10">
    <source>
        <dbReference type="RuleBase" id="RU361228"/>
    </source>
</evidence>
<dbReference type="PANTHER" id="PTHR10339:SF19">
    <property type="entry name" value="GPI-LINKED NAD(P)(+)--ARGININE ADP-RIBOSYLTRANSFERASE 1"/>
    <property type="match status" value="1"/>
</dbReference>
<dbReference type="PROSITE" id="PS01291">
    <property type="entry name" value="ART"/>
    <property type="match status" value="1"/>
</dbReference>
<dbReference type="InterPro" id="IPR050999">
    <property type="entry name" value="ADP-ribosyltransferase_ARG"/>
</dbReference>
<keyword evidence="2 10" id="KW-0328">Glycosyltransferase</keyword>
<dbReference type="GO" id="GO:0016779">
    <property type="term" value="F:nucleotidyltransferase activity"/>
    <property type="evidence" value="ECO:0007669"/>
    <property type="project" value="UniProtKB-KW"/>
</dbReference>
<evidence type="ECO:0000256" key="7">
    <source>
        <dbReference type="ARBA" id="ARBA00023027"/>
    </source>
</evidence>
<dbReference type="EC" id="2.4.2.31" evidence="10"/>
<dbReference type="PRINTS" id="PR00970">
    <property type="entry name" value="RIBTRNSFRASE"/>
</dbReference>
<keyword evidence="7 10" id="KW-0520">NAD</keyword>
<dbReference type="Pfam" id="PF01129">
    <property type="entry name" value="ART"/>
    <property type="match status" value="1"/>
</dbReference>
<dbReference type="GO" id="GO:0003950">
    <property type="term" value="F:NAD+ poly-ADP-ribosyltransferase activity"/>
    <property type="evidence" value="ECO:0007669"/>
    <property type="project" value="TreeGrafter"/>
</dbReference>
<evidence type="ECO:0000256" key="3">
    <source>
        <dbReference type="ARBA" id="ARBA00022679"/>
    </source>
</evidence>
<dbReference type="Gene3D" id="3.90.176.10">
    <property type="entry name" value="Toxin ADP-ribosyltransferase, Chain A, domain 1"/>
    <property type="match status" value="1"/>
</dbReference>
<reference evidence="11 12" key="1">
    <citation type="submission" date="2020-02" db="EMBL/GenBank/DDBJ databases">
        <title>Bird 10,000 Genomes (B10K) Project - Family phase.</title>
        <authorList>
            <person name="Zhang G."/>
        </authorList>
    </citation>
    <scope>NUCLEOTIDE SEQUENCE [LARGE SCALE GENOMIC DNA]</scope>
    <source>
        <strain evidence="11">B10K-DU-013-51</strain>
        <tissue evidence="11">Mixed tissue sample</tissue>
    </source>
</reference>
<keyword evidence="5 10" id="KW-0732">Signal</keyword>
<comment type="similarity">
    <text evidence="1 10">Belongs to the Arg-specific ADP-ribosyltransferase family.</text>
</comment>
<comment type="caution">
    <text evidence="11">The sequence shown here is derived from an EMBL/GenBank/DDBJ whole genome shotgun (WGS) entry which is preliminary data.</text>
</comment>
<keyword evidence="3 10" id="KW-0808">Transferase</keyword>
<dbReference type="AlphaFoldDB" id="A0A7L4NQ82"/>
<dbReference type="FunFam" id="3.90.176.10:FF:000001">
    <property type="entry name" value="NAD(P)(+)--arginine ADP-ribosyltransferase"/>
    <property type="match status" value="1"/>
</dbReference>
<feature type="non-terminal residue" evidence="11">
    <location>
        <position position="261"/>
    </location>
</feature>
<keyword evidence="6 10" id="KW-0521">NADP</keyword>
<name>A0A7L4NQ82_9AVES</name>
<proteinExistence type="inferred from homology"/>
<dbReference type="GO" id="GO:0106274">
    <property type="term" value="F:NAD+-protein-arginine ADP-ribosyltransferase activity"/>
    <property type="evidence" value="ECO:0007669"/>
    <property type="project" value="UniProtKB-EC"/>
</dbReference>
<sequence length="261" mass="29880">MEHLALGWVLLVGTLVAGSPLHGPDGIPEKEMDMAPASFDDQYRGCDRMMEEELAELNRTEFANKSVYAEAWTLAAAEWRNRHGHVPEMRALRPELAIALLAYTREGTLYREFNEAVREAGRSRGHYLQRFHFKALHFLLSEALRALRDARPRRCYRVYRGVRGVRFTAQQHRPVRFGHFTSASLRKETAESFGQDTFFSVQTCYSVPIENFSFYPVEEEVLIPPFESFQVTNVSLSGNRSFIQLLSQAASSTYNCEFVKG</sequence>
<evidence type="ECO:0000256" key="1">
    <source>
        <dbReference type="ARBA" id="ARBA00009558"/>
    </source>
</evidence>